<evidence type="ECO:0000313" key="2">
    <source>
        <dbReference type="Proteomes" id="UP001234178"/>
    </source>
</evidence>
<proteinExistence type="predicted"/>
<comment type="caution">
    <text evidence="1">The sequence shown here is derived from an EMBL/GenBank/DDBJ whole genome shotgun (WGS) entry which is preliminary data.</text>
</comment>
<protein>
    <submittedName>
        <fullName evidence="1">Uncharacterized protein</fullName>
    </submittedName>
</protein>
<gene>
    <name evidence="1" type="ORF">OUZ56_008300</name>
</gene>
<accession>A0ABR0ACJ7</accession>
<keyword evidence="2" id="KW-1185">Reference proteome</keyword>
<name>A0ABR0ACJ7_9CRUS</name>
<sequence length="130" mass="14894">MHYPIKGTGFIESKCPKDIWKRTTSLTGRTCSCCRHGSTATPFVSYNDPGPDIVKNNQLEAGHANRPPMHPLHLLGLQQNRKQNGEQIYRAIHLVSFKSRFNVNDNVHRIDAVVTAAVRWDLFYMPLFFR</sequence>
<dbReference type="Proteomes" id="UP001234178">
    <property type="component" value="Unassembled WGS sequence"/>
</dbReference>
<organism evidence="1 2">
    <name type="scientific">Daphnia magna</name>
    <dbReference type="NCBI Taxonomy" id="35525"/>
    <lineage>
        <taxon>Eukaryota</taxon>
        <taxon>Metazoa</taxon>
        <taxon>Ecdysozoa</taxon>
        <taxon>Arthropoda</taxon>
        <taxon>Crustacea</taxon>
        <taxon>Branchiopoda</taxon>
        <taxon>Diplostraca</taxon>
        <taxon>Cladocera</taxon>
        <taxon>Anomopoda</taxon>
        <taxon>Daphniidae</taxon>
        <taxon>Daphnia</taxon>
    </lineage>
</organism>
<reference evidence="1 2" key="1">
    <citation type="journal article" date="2023" name="Nucleic Acids Res.">
        <title>The hologenome of Daphnia magna reveals possible DNA methylation and microbiome-mediated evolution of the host genome.</title>
        <authorList>
            <person name="Chaturvedi A."/>
            <person name="Li X."/>
            <person name="Dhandapani V."/>
            <person name="Marshall H."/>
            <person name="Kissane S."/>
            <person name="Cuenca-Cambronero M."/>
            <person name="Asole G."/>
            <person name="Calvet F."/>
            <person name="Ruiz-Romero M."/>
            <person name="Marangio P."/>
            <person name="Guigo R."/>
            <person name="Rago D."/>
            <person name="Mirbahai L."/>
            <person name="Eastwood N."/>
            <person name="Colbourne J.K."/>
            <person name="Zhou J."/>
            <person name="Mallon E."/>
            <person name="Orsini L."/>
        </authorList>
    </citation>
    <scope>NUCLEOTIDE SEQUENCE [LARGE SCALE GENOMIC DNA]</scope>
    <source>
        <strain evidence="1">LRV0_1</strain>
    </source>
</reference>
<dbReference type="EMBL" id="JAOYFB010000037">
    <property type="protein sequence ID" value="KAK4022856.1"/>
    <property type="molecule type" value="Genomic_DNA"/>
</dbReference>
<evidence type="ECO:0000313" key="1">
    <source>
        <dbReference type="EMBL" id="KAK4022856.1"/>
    </source>
</evidence>